<dbReference type="EMBL" id="KZ852051">
    <property type="protein sequence ID" value="RDH32192.1"/>
    <property type="molecule type" value="Genomic_DNA"/>
</dbReference>
<proteinExistence type="predicted"/>
<dbReference type="GeneID" id="38135026"/>
<accession>A0A3F3PZM7</accession>
<organism evidence="1 2">
    <name type="scientific">Aspergillus welwitschiae</name>
    <dbReference type="NCBI Taxonomy" id="1341132"/>
    <lineage>
        <taxon>Eukaryota</taxon>
        <taxon>Fungi</taxon>
        <taxon>Dikarya</taxon>
        <taxon>Ascomycota</taxon>
        <taxon>Pezizomycotina</taxon>
        <taxon>Eurotiomycetes</taxon>
        <taxon>Eurotiomycetidae</taxon>
        <taxon>Eurotiales</taxon>
        <taxon>Aspergillaceae</taxon>
        <taxon>Aspergillus</taxon>
        <taxon>Aspergillus subgen. Circumdati</taxon>
    </lineage>
</organism>
<dbReference type="AlphaFoldDB" id="A0A3F3PZM7"/>
<evidence type="ECO:0000313" key="1">
    <source>
        <dbReference type="EMBL" id="RDH32192.1"/>
    </source>
</evidence>
<keyword evidence="2" id="KW-1185">Reference proteome</keyword>
<protein>
    <submittedName>
        <fullName evidence="1">Uncharacterized protein</fullName>
    </submittedName>
</protein>
<dbReference type="RefSeq" id="XP_026625214.1">
    <property type="nucleotide sequence ID" value="XM_026766670.1"/>
</dbReference>
<reference evidence="1 2" key="1">
    <citation type="submission" date="2018-07" db="EMBL/GenBank/DDBJ databases">
        <title>The genomes of Aspergillus section Nigri reveals drivers in fungal speciation.</title>
        <authorList>
            <consortium name="DOE Joint Genome Institute"/>
            <person name="Vesth T.C."/>
            <person name="Nybo J."/>
            <person name="Theobald S."/>
            <person name="Brandl J."/>
            <person name="Frisvad J.C."/>
            <person name="Nielsen K.F."/>
            <person name="Lyhne E.K."/>
            <person name="Kogle M.E."/>
            <person name="Kuo A."/>
            <person name="Riley R."/>
            <person name="Clum A."/>
            <person name="Nolan M."/>
            <person name="Lipzen A."/>
            <person name="Salamov A."/>
            <person name="Henrissat B."/>
            <person name="Wiebenga A."/>
            <person name="De vries R.P."/>
            <person name="Grigoriev I.V."/>
            <person name="Mortensen U.H."/>
            <person name="Andersen M.R."/>
            <person name="Baker S.E."/>
        </authorList>
    </citation>
    <scope>NUCLEOTIDE SEQUENCE [LARGE SCALE GENOMIC DNA]</scope>
    <source>
        <strain evidence="1 2">CBS 139.54b</strain>
    </source>
</reference>
<evidence type="ECO:0000313" key="2">
    <source>
        <dbReference type="Proteomes" id="UP000253729"/>
    </source>
</evidence>
<name>A0A3F3PZM7_9EURO</name>
<sequence length="65" mass="7469">MTPLLSLTRGLSHLYLMEFPKKEEAIALPYAPYAAGVHIWFERASISIPRHRCIMNRESVTLIDL</sequence>
<gene>
    <name evidence="1" type="ORF">BDQ94DRAFT_145601</name>
</gene>
<dbReference type="Proteomes" id="UP000253729">
    <property type="component" value="Unassembled WGS sequence"/>
</dbReference>